<dbReference type="InterPro" id="IPR025989">
    <property type="entry name" value="Virulence_F_dom"/>
</dbReference>
<dbReference type="EMBL" id="JAUIYO010000001">
    <property type="protein sequence ID" value="MFK2824147.1"/>
    <property type="molecule type" value="Genomic_DNA"/>
</dbReference>
<accession>A0ABW8I3T8</accession>
<dbReference type="RefSeq" id="WP_404313650.1">
    <property type="nucleotide sequence ID" value="NZ_JAUIYO010000001.1"/>
</dbReference>
<dbReference type="Pfam" id="PF13646">
    <property type="entry name" value="HEAT_2"/>
    <property type="match status" value="1"/>
</dbReference>
<dbReference type="Pfam" id="PF13769">
    <property type="entry name" value="Virulence_fact"/>
    <property type="match status" value="1"/>
</dbReference>
<dbReference type="PANTHER" id="PTHR12697:SF37">
    <property type="entry name" value="CONSERVED VIRULENCE FACTOR C"/>
    <property type="match status" value="1"/>
</dbReference>
<dbReference type="InterPro" id="IPR016024">
    <property type="entry name" value="ARM-type_fold"/>
</dbReference>
<sequence>MLILKIEPTPSPNTMKIILDEELAAGKSNNYKAGHAEDAPEKIQSILKIEGIKGVYHVADFLAVERNGKYDWKNLLPQVREIFGEAAAGESTDANVEEAYGEVQTAIQVFKGIPIQLKLTSATEEKRFPLPDYFIEAFKKAQLADDNYVLQRKWTDFGIRYGDLDEIGQEVLEEIIAAYPQERLGFLAASGAEGKSASEMKRHGLKVTASMWQKEEDWRRRYQWLEQMETPSAADLPLLQLALKDNKPAIRRLAVVYIGMIEDKQVLPLLYQGLKDPTVTVRRTAGDCLSDLGFEEAVPVMCDALQDKSKIVRWRAAMFLYEVGDETALPALKQAVNDPEFEVQMQVKMAIERIEGGEEAKGSVWKQMTESRET</sequence>
<dbReference type="PANTHER" id="PTHR12697">
    <property type="entry name" value="PBS LYASE HEAT-LIKE PROTEIN"/>
    <property type="match status" value="1"/>
</dbReference>
<dbReference type="Gene3D" id="1.25.10.10">
    <property type="entry name" value="Leucine-rich Repeat Variant"/>
    <property type="match status" value="1"/>
</dbReference>
<keyword evidence="3" id="KW-1185">Reference proteome</keyword>
<dbReference type="SUPFAM" id="SSF110836">
    <property type="entry name" value="Hypothetical protein SAV1430"/>
    <property type="match status" value="1"/>
</dbReference>
<dbReference type="SUPFAM" id="SSF48371">
    <property type="entry name" value="ARM repeat"/>
    <property type="match status" value="1"/>
</dbReference>
<dbReference type="Pfam" id="PF08712">
    <property type="entry name" value="Nfu_N"/>
    <property type="match status" value="1"/>
</dbReference>
<dbReference type="SMART" id="SM00932">
    <property type="entry name" value="Nfu_N"/>
    <property type="match status" value="1"/>
</dbReference>
<protein>
    <submittedName>
        <fullName evidence="2">Virulence factor</fullName>
    </submittedName>
</protein>
<dbReference type="Proteomes" id="UP001619911">
    <property type="component" value="Unassembled WGS sequence"/>
</dbReference>
<reference evidence="2 3" key="1">
    <citation type="submission" date="2023-07" db="EMBL/GenBank/DDBJ databases">
        <title>Bacillus lucianemedeirus sp. nov, a new species isolated from an immunobiological production facility.</title>
        <authorList>
            <person name="Costa L.V."/>
            <person name="Miranda R.V.S.L."/>
            <person name="Brandao M.L.L."/>
            <person name="Reis C.M.F."/>
            <person name="Frazao A.M."/>
            <person name="Cruz F.V."/>
            <person name="Baio P.V.P."/>
            <person name="Veras J.F.C."/>
            <person name="Ramos J.N."/>
            <person name="Vieira V."/>
        </authorList>
    </citation>
    <scope>NUCLEOTIDE SEQUENCE [LARGE SCALE GENOMIC DNA]</scope>
    <source>
        <strain evidence="2 3">B190/17</strain>
    </source>
</reference>
<evidence type="ECO:0000313" key="2">
    <source>
        <dbReference type="EMBL" id="MFK2824147.1"/>
    </source>
</evidence>
<dbReference type="SMART" id="SM00567">
    <property type="entry name" value="EZ_HEAT"/>
    <property type="match status" value="3"/>
</dbReference>
<evidence type="ECO:0000313" key="3">
    <source>
        <dbReference type="Proteomes" id="UP001619911"/>
    </source>
</evidence>
<feature type="domain" description="Scaffold protein Nfu/NifU N-terminal" evidence="1">
    <location>
        <begin position="4"/>
        <end position="90"/>
    </location>
</feature>
<gene>
    <name evidence="2" type="ORF">QYG89_00365</name>
</gene>
<dbReference type="InterPro" id="IPR014824">
    <property type="entry name" value="Nfu/NifU_N"/>
</dbReference>
<dbReference type="InterPro" id="IPR036498">
    <property type="entry name" value="Nfu/NifU_N_sf"/>
</dbReference>
<name>A0ABW8I3T8_9BACI</name>
<proteinExistence type="predicted"/>
<organism evidence="2 3">
    <name type="scientific">Bacillus lumedeiriae</name>
    <dbReference type="NCBI Taxonomy" id="3058829"/>
    <lineage>
        <taxon>Bacteria</taxon>
        <taxon>Bacillati</taxon>
        <taxon>Bacillota</taxon>
        <taxon>Bacilli</taxon>
        <taxon>Bacillales</taxon>
        <taxon>Bacillaceae</taxon>
        <taxon>Bacillus</taxon>
    </lineage>
</organism>
<dbReference type="InterPro" id="IPR004155">
    <property type="entry name" value="PBS_lyase_HEAT"/>
</dbReference>
<evidence type="ECO:0000259" key="1">
    <source>
        <dbReference type="SMART" id="SM00932"/>
    </source>
</evidence>
<dbReference type="InterPro" id="IPR011989">
    <property type="entry name" value="ARM-like"/>
</dbReference>
<dbReference type="Gene3D" id="3.30.1370.70">
    <property type="entry name" value="Scaffold protein Nfu/NifU, N-terminal domain"/>
    <property type="match status" value="1"/>
</dbReference>
<comment type="caution">
    <text evidence="2">The sequence shown here is derived from an EMBL/GenBank/DDBJ whole genome shotgun (WGS) entry which is preliminary data.</text>
</comment>